<evidence type="ECO:0000259" key="1">
    <source>
        <dbReference type="Pfam" id="PF01610"/>
    </source>
</evidence>
<dbReference type="PANTHER" id="PTHR33498">
    <property type="entry name" value="TRANSPOSASE FOR INSERTION SEQUENCE ELEMENT IS1557"/>
    <property type="match status" value="1"/>
</dbReference>
<protein>
    <recommendedName>
        <fullName evidence="1">Transposase IS204/IS1001/IS1096/IS1165 DDE domain-containing protein</fullName>
    </recommendedName>
</protein>
<dbReference type="KEGG" id="xap:XA3_08740"/>
<accession>A0AAU9DSY4</accession>
<evidence type="ECO:0000313" key="2">
    <source>
        <dbReference type="EMBL" id="BDR58433.1"/>
    </source>
</evidence>
<dbReference type="Pfam" id="PF01610">
    <property type="entry name" value="DDE_Tnp_ISL3"/>
    <property type="match status" value="1"/>
</dbReference>
<dbReference type="InterPro" id="IPR002560">
    <property type="entry name" value="Transposase_DDE"/>
</dbReference>
<dbReference type="AlphaFoldDB" id="A0AAU9DSY4"/>
<sequence>MFSSKDFISNLLGIKDPNITLDENNPFETQMIGDVEAVIYHAVLTYTLKHCPNCGFKGQIVKNRTKTSRILLPNNNPRVSYLDLKKQRFLCRKCQSTTTAKTNVVKRSRWISEQVKLSVNLEAMHNSSLKDIAERHGISASSVQRLIIEANPSIMGNQCHHLPEHLLFDETKTTGGMYSFVMMDSRQHQLLEMLPSRLTKDLKRYFGRFSLAERQRIKTIVVDLNAAYVSFIPQIFPNAEIIIDRFHLVQMPNR</sequence>
<dbReference type="PANTHER" id="PTHR33498:SF1">
    <property type="entry name" value="TRANSPOSASE FOR INSERTION SEQUENCE ELEMENT IS1557"/>
    <property type="match status" value="1"/>
</dbReference>
<organism evidence="2 3">
    <name type="scientific">Xylocopilactobacillus apicola</name>
    <dbReference type="NCBI Taxonomy" id="2932184"/>
    <lineage>
        <taxon>Bacteria</taxon>
        <taxon>Bacillati</taxon>
        <taxon>Bacillota</taxon>
        <taxon>Bacilli</taxon>
        <taxon>Lactobacillales</taxon>
        <taxon>Lactobacillaceae</taxon>
        <taxon>Xylocopilactobacillus</taxon>
    </lineage>
</organism>
<name>A0AAU9DSY4_9LACO</name>
<dbReference type="Proteomes" id="UP001321861">
    <property type="component" value="Chromosome"/>
</dbReference>
<feature type="domain" description="Transposase IS204/IS1001/IS1096/IS1165 DDE" evidence="1">
    <location>
        <begin position="169"/>
        <end position="253"/>
    </location>
</feature>
<keyword evidence="3" id="KW-1185">Reference proteome</keyword>
<reference evidence="2 3" key="1">
    <citation type="journal article" date="2023" name="Microbiol. Spectr.">
        <title>Symbiosis of Carpenter Bees with Uncharacterized Lactic Acid Bacteria Showing NAD Auxotrophy.</title>
        <authorList>
            <person name="Kawasaki S."/>
            <person name="Ozawa K."/>
            <person name="Mori T."/>
            <person name="Yamamoto A."/>
            <person name="Ito M."/>
            <person name="Ohkuma M."/>
            <person name="Sakamoto M."/>
            <person name="Matsutani M."/>
        </authorList>
    </citation>
    <scope>NUCLEOTIDE SEQUENCE [LARGE SCALE GENOMIC DNA]</scope>
    <source>
        <strain evidence="2 3">XA3</strain>
    </source>
</reference>
<proteinExistence type="predicted"/>
<dbReference type="EMBL" id="AP026802">
    <property type="protein sequence ID" value="BDR58433.1"/>
    <property type="molecule type" value="Genomic_DNA"/>
</dbReference>
<gene>
    <name evidence="2" type="ORF">XA3_08740</name>
</gene>
<dbReference type="RefSeq" id="WP_317636335.1">
    <property type="nucleotide sequence ID" value="NZ_AP026802.1"/>
</dbReference>
<dbReference type="InterPro" id="IPR047951">
    <property type="entry name" value="Transpos_ISL3"/>
</dbReference>
<evidence type="ECO:0000313" key="3">
    <source>
        <dbReference type="Proteomes" id="UP001321861"/>
    </source>
</evidence>